<name>A0A1Z2SL85_VIBGA</name>
<reference evidence="1 2" key="1">
    <citation type="submission" date="2016-12" db="EMBL/GenBank/DDBJ databases">
        <authorList>
            <person name="Song W.-J."/>
            <person name="Kurnit D.M."/>
        </authorList>
    </citation>
    <scope>NUCLEOTIDE SEQUENCE [LARGE SCALE GENOMIC DNA]</scope>
    <source>
        <strain evidence="1 2">ATCC 43942</strain>
    </source>
</reference>
<dbReference type="Proteomes" id="UP000196708">
    <property type="component" value="Chromosome 2"/>
</dbReference>
<evidence type="ECO:0000313" key="2">
    <source>
        <dbReference type="Proteomes" id="UP000196708"/>
    </source>
</evidence>
<dbReference type="EMBL" id="CP018836">
    <property type="protein sequence ID" value="ASA57932.1"/>
    <property type="molecule type" value="Genomic_DNA"/>
</dbReference>
<evidence type="ECO:0000313" key="1">
    <source>
        <dbReference type="EMBL" id="ASA57932.1"/>
    </source>
</evidence>
<gene>
    <name evidence="1" type="ORF">BSQ33_19680</name>
</gene>
<accession>A0A1Z2SL85</accession>
<dbReference type="RefSeq" id="WP_088135027.1">
    <property type="nucleotide sequence ID" value="NZ_CP018836.1"/>
</dbReference>
<proteinExistence type="predicted"/>
<dbReference type="AlphaFoldDB" id="A0A1Z2SL85"/>
<protein>
    <submittedName>
        <fullName evidence="1">Uncharacterized protein</fullName>
    </submittedName>
</protein>
<organism evidence="1 2">
    <name type="scientific">Vibrio gazogenes</name>
    <dbReference type="NCBI Taxonomy" id="687"/>
    <lineage>
        <taxon>Bacteria</taxon>
        <taxon>Pseudomonadati</taxon>
        <taxon>Pseudomonadota</taxon>
        <taxon>Gammaproteobacteria</taxon>
        <taxon>Vibrionales</taxon>
        <taxon>Vibrionaceae</taxon>
        <taxon>Vibrio</taxon>
    </lineage>
</organism>
<sequence>MLPTRTLYFCGSAIGELVNGHADTFWVSGLWKPCQGDALDEFKKSLLQGKYPVVHIGKPDSVLYGEVMEEPMTRIEIKLTS</sequence>
<dbReference type="KEGG" id="vga:BSQ33_19680"/>